<dbReference type="GO" id="GO:0009288">
    <property type="term" value="C:bacterial-type flagellum"/>
    <property type="evidence" value="ECO:0000318"/>
    <property type="project" value="GO_Central"/>
</dbReference>
<evidence type="ECO:0000313" key="3">
    <source>
        <dbReference type="Proteomes" id="UP000001025"/>
    </source>
</evidence>
<dbReference type="PATRIC" id="fig|243090.15.peg.3591"/>
<dbReference type="EMBL" id="BX294146">
    <property type="protein sequence ID" value="CAD75364.1"/>
    <property type="molecule type" value="Genomic_DNA"/>
</dbReference>
<dbReference type="eggNOG" id="COG1815">
    <property type="taxonomic scope" value="Bacteria"/>
</dbReference>
<name>Q7UNQ4_RHOBA</name>
<dbReference type="InParanoid" id="Q7UNQ4"/>
<keyword evidence="2" id="KW-0969">Cilium</keyword>
<feature type="region of interest" description="Disordered" evidence="1">
    <location>
        <begin position="58"/>
        <end position="83"/>
    </location>
</feature>
<organism evidence="2 3">
    <name type="scientific">Rhodopirellula baltica (strain DSM 10527 / NCIMB 13988 / SH1)</name>
    <dbReference type="NCBI Taxonomy" id="243090"/>
    <lineage>
        <taxon>Bacteria</taxon>
        <taxon>Pseudomonadati</taxon>
        <taxon>Planctomycetota</taxon>
        <taxon>Planctomycetia</taxon>
        <taxon>Pirellulales</taxon>
        <taxon>Pirellulaceae</taxon>
        <taxon>Rhodopirellula</taxon>
    </lineage>
</organism>
<dbReference type="HOGENOM" id="CLU_125463_4_0_0"/>
<keyword evidence="2" id="KW-0966">Cell projection</keyword>
<dbReference type="KEGG" id="rba:RB7442"/>
<dbReference type="OrthoDB" id="9792068at2"/>
<keyword evidence="2" id="KW-0282">Flagellum</keyword>
<reference evidence="2 3" key="1">
    <citation type="journal article" date="2003" name="Proc. Natl. Acad. Sci. U.S.A.">
        <title>Complete genome sequence of the marine planctomycete Pirellula sp. strain 1.</title>
        <authorList>
            <person name="Gloeckner F.O."/>
            <person name="Kube M."/>
            <person name="Bauer M."/>
            <person name="Teeling H."/>
            <person name="Lombardot T."/>
            <person name="Ludwig W."/>
            <person name="Gade D."/>
            <person name="Beck A."/>
            <person name="Borzym K."/>
            <person name="Heitmann K."/>
            <person name="Rabus R."/>
            <person name="Schlesner H."/>
            <person name="Amann R."/>
            <person name="Reinhardt R."/>
        </authorList>
    </citation>
    <scope>NUCLEOTIDE SEQUENCE [LARGE SCALE GENOMIC DNA]</scope>
    <source>
        <strain evidence="3">DSM 10527 / NCIMB 13988 / SH1</strain>
    </source>
</reference>
<keyword evidence="3" id="KW-1185">Reference proteome</keyword>
<evidence type="ECO:0000313" key="2">
    <source>
        <dbReference type="EMBL" id="CAD75364.1"/>
    </source>
</evidence>
<gene>
    <name evidence="2" type="primary">flgB</name>
    <name evidence="2" type="ordered locus">RB7442</name>
</gene>
<protein>
    <submittedName>
        <fullName evidence="2">Probable flagellar basal-body rod protein FlgB</fullName>
    </submittedName>
</protein>
<accession>Q7UNQ4</accession>
<dbReference type="AlphaFoldDB" id="Q7UNQ4"/>
<dbReference type="EnsemblBacteria" id="CAD75364">
    <property type="protein sequence ID" value="CAD75364"/>
    <property type="gene ID" value="RB7442"/>
</dbReference>
<dbReference type="Proteomes" id="UP000001025">
    <property type="component" value="Chromosome"/>
</dbReference>
<sequence>MKMFNPVASTTIGALEQTLAFTERRHELLAGNIANLSTPDYRSRDLDQGQFQTALAESIRDRGKGPSPAPEIAQPDLSQGHIPSWVHDPFGTAIRGGTVGMPNPSSDQMSAEQLSALSPSRTAESITRDDQFSGPRAAMEQVVYHDNSDVSLEQQVTEIAKNQHLHDLAVTTLRSQFELLRAAITERA</sequence>
<proteinExistence type="predicted"/>
<evidence type="ECO:0000256" key="1">
    <source>
        <dbReference type="SAM" id="MobiDB-lite"/>
    </source>
</evidence>
<dbReference type="GO" id="GO:0071978">
    <property type="term" value="P:bacterial-type flagellum-dependent swarming motility"/>
    <property type="evidence" value="ECO:0000318"/>
    <property type="project" value="GO_Central"/>
</dbReference>
<dbReference type="STRING" id="243090.RB7442"/>